<dbReference type="PANTHER" id="PTHR48484">
    <property type="entry name" value="PRO-INTERLEUKIN-16"/>
    <property type="match status" value="1"/>
</dbReference>
<evidence type="ECO:0000259" key="10">
    <source>
        <dbReference type="PROSITE" id="PS50106"/>
    </source>
</evidence>
<dbReference type="GO" id="GO:0005737">
    <property type="term" value="C:cytoplasm"/>
    <property type="evidence" value="ECO:0007669"/>
    <property type="project" value="UniProtKB-SubCell"/>
</dbReference>
<reference evidence="11" key="3">
    <citation type="submission" date="2025-09" db="UniProtKB">
        <authorList>
            <consortium name="Ensembl"/>
        </authorList>
    </citation>
    <scope>IDENTIFICATION</scope>
</reference>
<dbReference type="Ensembl" id="ENSDCDT00010019593.1">
    <property type="protein sequence ID" value="ENSDCDP00010018513.1"/>
    <property type="gene ID" value="ENSDCDG00010008392.1"/>
</dbReference>
<dbReference type="InterPro" id="IPR055287">
    <property type="entry name" value="IL-16-like"/>
</dbReference>
<dbReference type="FunFam" id="2.30.42.10:FF:000127">
    <property type="entry name" value="Pro-interleukin-16"/>
    <property type="match status" value="1"/>
</dbReference>
<feature type="compositionally biased region" description="Low complexity" evidence="9">
    <location>
        <begin position="1102"/>
        <end position="1114"/>
    </location>
</feature>
<evidence type="ECO:0000256" key="2">
    <source>
        <dbReference type="ARBA" id="ARBA00004496"/>
    </source>
</evidence>
<dbReference type="PROSITE" id="PS50106">
    <property type="entry name" value="PDZ"/>
    <property type="match status" value="4"/>
</dbReference>
<organism evidence="11 12">
    <name type="scientific">Denticeps clupeoides</name>
    <name type="common">denticle herring</name>
    <dbReference type="NCBI Taxonomy" id="299321"/>
    <lineage>
        <taxon>Eukaryota</taxon>
        <taxon>Metazoa</taxon>
        <taxon>Chordata</taxon>
        <taxon>Craniata</taxon>
        <taxon>Vertebrata</taxon>
        <taxon>Euteleostomi</taxon>
        <taxon>Actinopterygii</taxon>
        <taxon>Neopterygii</taxon>
        <taxon>Teleostei</taxon>
        <taxon>Clupei</taxon>
        <taxon>Clupeiformes</taxon>
        <taxon>Denticipitoidei</taxon>
        <taxon>Denticipitidae</taxon>
        <taxon>Denticeps</taxon>
    </lineage>
</organism>
<evidence type="ECO:0000313" key="12">
    <source>
        <dbReference type="Proteomes" id="UP000694580"/>
    </source>
</evidence>
<reference evidence="11 12" key="1">
    <citation type="submission" date="2020-06" db="EMBL/GenBank/DDBJ databases">
        <authorList>
            <consortium name="Wellcome Sanger Institute Data Sharing"/>
        </authorList>
    </citation>
    <scope>NUCLEOTIDE SEQUENCE [LARGE SCALE GENOMIC DNA]</scope>
</reference>
<feature type="region of interest" description="Disordered" evidence="9">
    <location>
        <begin position="299"/>
        <end position="321"/>
    </location>
</feature>
<sequence length="1545" mass="166662">MPSLERRRAQLHLPMHSSTAGDMISFERPHPLVLQHGRNPSVEMPHKHIHHRRSANSTAWRMERRRDHAGRASHHSKKLAILSRSLILCNSKSSDESSSPEERYCVPGEADWSCGKGEQGALSSVGNLHTTGSIHKETAPPVAQHRAKDLKRNMRRSFSIKESSIWRMCVATSEEGLGLQTADNGLQSSDKGPTVRQIRNGGEKHRDLSIQSGVKLGPVNGQFLNSHAGTVGEAQRQAAMKTAGAVGHTDDVSHHKNSSFVPKTSLVPSGSPTCPSYEDREPTGKCSLRIPIVEVTEDAEKTSELDNTDPNSGHTACKRTRSNSTSVHPYWIGDLDTIIMKTPDLYSRPPQGNDGLYGNRKSLSQQLEFPHVPLVLPRPSRSLSSAQLLHSSSGAQAFIICNIVLMKGHGKGLGFSIVGGRDSKYGPMGIYVKTIFPGGAAAADGRLQEGDEILELNGESLHGVTHEDALQRFKQIKKGLLTLVVRTSLRAMALSGQAQGLQLCRSLSLSSSTAISRISTDLSDYSLPGHPTKPRDRIMMEITLQKEVGVGLGIGLCCVPSADGCPGIYIHTLSPGSVAHMDGRLRCGDEIMEINNTVVCNMTLNDVYTVLSQCSPGLVHIIISRHPDPNVSEQQLNEAIVQAVESSKLKKDKNQWSMEGFRRLDPCSHGKQKCDRCLERSCSQLTTRRVQKPMTRSCSEGAYSHRCGPSGSPQTSQQPDLVARVHSMDVSIATVKGDVLSNHRLSPTYSDDDYNIPYNSPANFVNVQSSEVATGGLRPSKPKPLTPPRRYCRKQDVTSEELLTDTSGSSRGSPVQEEDWFHSETNCQETGEHSGGTKGTPSASVTSTCLTVEYPTSSDRREKGSESPVHACCKGRKVGLRRQACVELISDPQQDPWVRISDSTENQNQIPITMSQSLDTVELNGTDDPQGHSTPTANLSTAKPDDVSSGKKGPPVAPKPSWARESLKKYGRLQPEALKLTEVKSPSDGRTFGVNLRNAASSGSTLSLKQKIHSFETFSSPDKVERGSRRETPSASLPVLEKPPNRNDVSTTSSYNSAEKTSRPLTSTPAKEPATSPSEPTTSPSDPTTNPPEPNTSPPEPTTSSPEPTTSVSEINNHPSKSITTVKEEIISETVQEAAFCPLLETSAPTHSPRRASSSKETPSDKHPYSEENALNQAGLRTRSLPLNASPSPESTSSMGLDGENLAKILSFSNQMSHALMRSMQSLPQSPCIRTTNPWTAPSGSSLTSEDQENPTSDKLSPAGDLSEKGFSVSLAELRECTIGRGADVYQEDSPENITCSGCAQSVISAIPKEEIERMIEEVKSLDEETLKQLEDIRVVILHKEEGAGLGFSIAGGIDQENKATTVHRVFPNGLAAQEGTIEKGDEVLSINGQTLKNVSHGDATATLRQARSLRQAVVVVCKNRDGGSCDDDSSASGGGAEQSSMVGDEPGGVMTLELEKNAGGVGFTLEGGKRSIYGDKPLVVKGVFAGSAAEQKGMRPGDEVLQVMDSSLQGLTRFEAWTVIKGLPDGPFTAGIRRKKEEQD</sequence>
<evidence type="ECO:0000256" key="7">
    <source>
        <dbReference type="ARBA" id="ARBA00022737"/>
    </source>
</evidence>
<dbReference type="CDD" id="cd06759">
    <property type="entry name" value="PDZ3_PDZD2-PDZ1_hPro-IL-16-like"/>
    <property type="match status" value="1"/>
</dbReference>
<evidence type="ECO:0000256" key="9">
    <source>
        <dbReference type="SAM" id="MobiDB-lite"/>
    </source>
</evidence>
<dbReference type="GO" id="GO:0042609">
    <property type="term" value="F:CD4 receptor binding"/>
    <property type="evidence" value="ECO:0007669"/>
    <property type="project" value="TreeGrafter"/>
</dbReference>
<dbReference type="PANTHER" id="PTHR48484:SF2">
    <property type="entry name" value="PRO-INTERLEUKIN-16"/>
    <property type="match status" value="1"/>
</dbReference>
<feature type="compositionally biased region" description="Polar residues" evidence="9">
    <location>
        <begin position="1047"/>
        <end position="1069"/>
    </location>
</feature>
<feature type="domain" description="PDZ" evidence="10">
    <location>
        <begin position="1456"/>
        <end position="1526"/>
    </location>
</feature>
<feature type="compositionally biased region" description="Polar residues" evidence="9">
    <location>
        <begin position="1185"/>
        <end position="1199"/>
    </location>
</feature>
<protein>
    <recommendedName>
        <fullName evidence="10">PDZ domain-containing protein</fullName>
    </recommendedName>
</protein>
<keyword evidence="5" id="KW-0964">Secreted</keyword>
<dbReference type="SMART" id="SM00228">
    <property type="entry name" value="PDZ"/>
    <property type="match status" value="4"/>
</dbReference>
<accession>A0AAY4BC35</accession>
<dbReference type="GO" id="GO:0030595">
    <property type="term" value="P:leukocyte chemotaxis"/>
    <property type="evidence" value="ECO:0007669"/>
    <property type="project" value="TreeGrafter"/>
</dbReference>
<dbReference type="Proteomes" id="UP000694580">
    <property type="component" value="Chromosome 16"/>
</dbReference>
<dbReference type="CDD" id="cd06760">
    <property type="entry name" value="PDZ4_PDZD2-PDZ2_hPro-IL-16-like"/>
    <property type="match status" value="1"/>
</dbReference>
<dbReference type="FunFam" id="2.30.42.10:FF:000122">
    <property type="entry name" value="Pro-interleukin-16"/>
    <property type="match status" value="1"/>
</dbReference>
<evidence type="ECO:0000313" key="11">
    <source>
        <dbReference type="Ensembl" id="ENSDCDP00010018513.1"/>
    </source>
</evidence>
<evidence type="ECO:0000256" key="4">
    <source>
        <dbReference type="ARBA" id="ARBA00022490"/>
    </source>
</evidence>
<feature type="region of interest" description="Disordered" evidence="9">
    <location>
        <begin position="1428"/>
        <end position="1451"/>
    </location>
</feature>
<keyword evidence="6" id="KW-0597">Phosphoprotein</keyword>
<keyword evidence="4" id="KW-0963">Cytoplasm</keyword>
<feature type="domain" description="PDZ" evidence="10">
    <location>
        <begin position="402"/>
        <end position="488"/>
    </location>
</feature>
<evidence type="ECO:0000256" key="8">
    <source>
        <dbReference type="ARBA" id="ARBA00023242"/>
    </source>
</evidence>
<comment type="subcellular location">
    <subcellularLocation>
        <location evidence="2">Cytoplasm</location>
    </subcellularLocation>
    <subcellularLocation>
        <location evidence="1">Nucleus</location>
    </subcellularLocation>
    <subcellularLocation>
        <location evidence="3">Secreted</location>
    </subcellularLocation>
</comment>
<evidence type="ECO:0000256" key="5">
    <source>
        <dbReference type="ARBA" id="ARBA00022525"/>
    </source>
</evidence>
<dbReference type="InterPro" id="IPR036034">
    <property type="entry name" value="PDZ_sf"/>
</dbReference>
<dbReference type="InterPro" id="IPR001478">
    <property type="entry name" value="PDZ"/>
</dbReference>
<evidence type="ECO:0000256" key="1">
    <source>
        <dbReference type="ARBA" id="ARBA00004123"/>
    </source>
</evidence>
<dbReference type="GeneID" id="114765984"/>
<dbReference type="GeneTree" id="ENSGT00940000156178"/>
<keyword evidence="12" id="KW-1185">Reference proteome</keyword>
<dbReference type="Gene3D" id="2.30.42.10">
    <property type="match status" value="4"/>
</dbReference>
<keyword evidence="7" id="KW-0677">Repeat</keyword>
<feature type="region of interest" description="Disordered" evidence="9">
    <location>
        <begin position="1016"/>
        <end position="1129"/>
    </location>
</feature>
<name>A0AAY4BC35_9TELE</name>
<feature type="compositionally biased region" description="Basic and acidic residues" evidence="9">
    <location>
        <begin position="1022"/>
        <end position="1032"/>
    </location>
</feature>
<feature type="compositionally biased region" description="Polar residues" evidence="9">
    <location>
        <begin position="1147"/>
        <end position="1161"/>
    </location>
</feature>
<evidence type="ECO:0000256" key="3">
    <source>
        <dbReference type="ARBA" id="ARBA00004613"/>
    </source>
</evidence>
<dbReference type="GO" id="GO:0050930">
    <property type="term" value="P:induction of positive chemotaxis"/>
    <property type="evidence" value="ECO:0007669"/>
    <property type="project" value="InterPro"/>
</dbReference>
<feature type="compositionally biased region" description="Polar residues" evidence="9">
    <location>
        <begin position="258"/>
        <end position="274"/>
    </location>
</feature>
<dbReference type="SUPFAM" id="SSF50156">
    <property type="entry name" value="PDZ domain-like"/>
    <property type="match status" value="4"/>
</dbReference>
<dbReference type="Pfam" id="PF00595">
    <property type="entry name" value="PDZ"/>
    <property type="match status" value="4"/>
</dbReference>
<dbReference type="GO" id="GO:0005576">
    <property type="term" value="C:extracellular region"/>
    <property type="evidence" value="ECO:0007669"/>
    <property type="project" value="UniProtKB-SubCell"/>
</dbReference>
<feature type="domain" description="PDZ" evidence="10">
    <location>
        <begin position="1339"/>
        <end position="1411"/>
    </location>
</feature>
<feature type="region of interest" description="Disordered" evidence="9">
    <location>
        <begin position="921"/>
        <end position="962"/>
    </location>
</feature>
<feature type="region of interest" description="Disordered" evidence="9">
    <location>
        <begin position="248"/>
        <end position="283"/>
    </location>
</feature>
<feature type="compositionally biased region" description="Polar residues" evidence="9">
    <location>
        <begin position="804"/>
        <end position="813"/>
    </location>
</feature>
<feature type="compositionally biased region" description="Low complexity" evidence="9">
    <location>
        <begin position="1072"/>
        <end position="1088"/>
    </location>
</feature>
<reference evidence="11" key="2">
    <citation type="submission" date="2025-08" db="UniProtKB">
        <authorList>
            <consortium name="Ensembl"/>
        </authorList>
    </citation>
    <scope>IDENTIFICATION</scope>
</reference>
<feature type="region of interest" description="Disordered" evidence="9">
    <location>
        <begin position="698"/>
        <end position="720"/>
    </location>
</feature>
<feature type="compositionally biased region" description="Polar residues" evidence="9">
    <location>
        <begin position="931"/>
        <end position="941"/>
    </location>
</feature>
<feature type="compositionally biased region" description="Polar residues" evidence="9">
    <location>
        <begin position="1115"/>
        <end position="1125"/>
    </location>
</feature>
<feature type="region of interest" description="Disordered" evidence="9">
    <location>
        <begin position="825"/>
        <end position="844"/>
    </location>
</feature>
<feature type="region of interest" description="Disordered" evidence="9">
    <location>
        <begin position="771"/>
        <end position="818"/>
    </location>
</feature>
<dbReference type="CDD" id="cd06762">
    <property type="entry name" value="PDZ6_PDZD2-PDZ3_hPro-IL-16-like"/>
    <property type="match status" value="1"/>
</dbReference>
<dbReference type="FunFam" id="2.30.42.10:FF:000102">
    <property type="entry name" value="Putative pro-interleukin-16"/>
    <property type="match status" value="1"/>
</dbReference>
<proteinExistence type="predicted"/>
<dbReference type="RefSeq" id="XP_028812395.1">
    <property type="nucleotide sequence ID" value="XM_028956562.1"/>
</dbReference>
<feature type="region of interest" description="Disordered" evidence="9">
    <location>
        <begin position="1224"/>
        <end position="1266"/>
    </location>
</feature>
<dbReference type="GO" id="GO:0005125">
    <property type="term" value="F:cytokine activity"/>
    <property type="evidence" value="ECO:0007669"/>
    <property type="project" value="InterPro"/>
</dbReference>
<feature type="compositionally biased region" description="Pro residues" evidence="9">
    <location>
        <begin position="1089"/>
        <end position="1101"/>
    </location>
</feature>
<feature type="domain" description="PDZ" evidence="10">
    <location>
        <begin position="541"/>
        <end position="626"/>
    </location>
</feature>
<feature type="compositionally biased region" description="Polar residues" evidence="9">
    <location>
        <begin position="1224"/>
        <end position="1259"/>
    </location>
</feature>
<evidence type="ECO:0000256" key="6">
    <source>
        <dbReference type="ARBA" id="ARBA00022553"/>
    </source>
</evidence>
<gene>
    <name evidence="11" type="primary">IL16</name>
</gene>
<keyword evidence="8" id="KW-0539">Nucleus</keyword>
<feature type="region of interest" description="Disordered" evidence="9">
    <location>
        <begin position="1142"/>
        <end position="1201"/>
    </location>
</feature>
<dbReference type="GO" id="GO:0005634">
    <property type="term" value="C:nucleus"/>
    <property type="evidence" value="ECO:0007669"/>
    <property type="project" value="UniProtKB-SubCell"/>
</dbReference>